<dbReference type="Gene3D" id="3.40.720.10">
    <property type="entry name" value="Alkaline Phosphatase, subunit A"/>
    <property type="match status" value="1"/>
</dbReference>
<evidence type="ECO:0000313" key="10">
    <source>
        <dbReference type="Proteomes" id="UP001143307"/>
    </source>
</evidence>
<keyword evidence="4 7" id="KW-0732">Signal</keyword>
<feature type="signal peptide" evidence="7">
    <location>
        <begin position="1"/>
        <end position="29"/>
    </location>
</feature>
<dbReference type="EMBL" id="SHNP01000006">
    <property type="protein sequence ID" value="MCX2975208.1"/>
    <property type="molecule type" value="Genomic_DNA"/>
</dbReference>
<protein>
    <submittedName>
        <fullName evidence="9">Arylsulfatase</fullName>
    </submittedName>
</protein>
<dbReference type="SUPFAM" id="SSF53649">
    <property type="entry name" value="Alkaline phosphatase-like"/>
    <property type="match status" value="1"/>
</dbReference>
<dbReference type="Proteomes" id="UP001143307">
    <property type="component" value="Unassembled WGS sequence"/>
</dbReference>
<name>A0ABT3SYX4_9GAMM</name>
<gene>
    <name evidence="9" type="ORF">EYC87_16620</name>
</gene>
<keyword evidence="6" id="KW-0106">Calcium</keyword>
<evidence type="ECO:0000256" key="7">
    <source>
        <dbReference type="SAM" id="SignalP"/>
    </source>
</evidence>
<evidence type="ECO:0000256" key="5">
    <source>
        <dbReference type="ARBA" id="ARBA00022801"/>
    </source>
</evidence>
<keyword evidence="10" id="KW-1185">Reference proteome</keyword>
<keyword evidence="3" id="KW-0479">Metal-binding</keyword>
<evidence type="ECO:0000313" key="9">
    <source>
        <dbReference type="EMBL" id="MCX2975208.1"/>
    </source>
</evidence>
<comment type="caution">
    <text evidence="9">The sequence shown here is derived from an EMBL/GenBank/DDBJ whole genome shotgun (WGS) entry which is preliminary data.</text>
</comment>
<evidence type="ECO:0000259" key="8">
    <source>
        <dbReference type="Pfam" id="PF00884"/>
    </source>
</evidence>
<reference evidence="9" key="1">
    <citation type="submission" date="2019-02" db="EMBL/GenBank/DDBJ databases">
        <authorList>
            <person name="Li S.-H."/>
        </authorList>
    </citation>
    <scope>NUCLEOTIDE SEQUENCE</scope>
    <source>
        <strain evidence="9">IMCC8485</strain>
    </source>
</reference>
<dbReference type="Pfam" id="PF00884">
    <property type="entry name" value="Sulfatase"/>
    <property type="match status" value="1"/>
</dbReference>
<dbReference type="RefSeq" id="WP_279253859.1">
    <property type="nucleotide sequence ID" value="NZ_SHNP01000006.1"/>
</dbReference>
<evidence type="ECO:0000256" key="1">
    <source>
        <dbReference type="ARBA" id="ARBA00001913"/>
    </source>
</evidence>
<evidence type="ECO:0000256" key="2">
    <source>
        <dbReference type="ARBA" id="ARBA00008779"/>
    </source>
</evidence>
<evidence type="ECO:0000256" key="4">
    <source>
        <dbReference type="ARBA" id="ARBA00022729"/>
    </source>
</evidence>
<dbReference type="InterPro" id="IPR000917">
    <property type="entry name" value="Sulfatase_N"/>
</dbReference>
<dbReference type="PANTHER" id="PTHR42693">
    <property type="entry name" value="ARYLSULFATASE FAMILY MEMBER"/>
    <property type="match status" value="1"/>
</dbReference>
<proteinExistence type="inferred from homology"/>
<comment type="similarity">
    <text evidence="2">Belongs to the sulfatase family.</text>
</comment>
<dbReference type="Gene3D" id="3.30.1120.10">
    <property type="match status" value="1"/>
</dbReference>
<evidence type="ECO:0000256" key="6">
    <source>
        <dbReference type="ARBA" id="ARBA00022837"/>
    </source>
</evidence>
<evidence type="ECO:0000256" key="3">
    <source>
        <dbReference type="ARBA" id="ARBA00022723"/>
    </source>
</evidence>
<sequence>MPKLNRPLKLAAYCSTLVFSVLFSVTAAASKPNIVMVVMDNFGYGEVGVYGGGMLRGAPTPNIDSIATEGYQLTNFNVEAECTPSRSSLMTGRYGIRTRQRPNDEPRGIWYGITPWEITLAEMLSDAGYATGMFGKWHLGDEEGRYPTDQGFDEWYGIPNSSDQAFWPDSDSFQKDAGVEFTHVMEAKRGQKPKKKDVYGREQRKTIDREITDRAIDFIKRKAKAGKPFFAYLPYTQTHEPVDAHPDFKGSTGNGSFADVLAQTDSYVGELLKTIDNLGFKDNTIFIFTSDNGREGIKRSFGFTGPWRGTMFAPYEGSLRVPFLIRYPDKIPAKKVSNDIVHLIDIFPTIAKLSGGEIPQDRILDGVDQTDFLTGKSEKSARESVIIYIGNELFGVKWRNWKMLLKEIDEDSYAIQTMAYPSIYNLIVDPKEEEPEKFYLDDTWVDTPLWRVVEEHTASIEADKGAPPEQ</sequence>
<feature type="domain" description="Sulfatase N-terminal" evidence="8">
    <location>
        <begin position="32"/>
        <end position="355"/>
    </location>
</feature>
<dbReference type="InterPro" id="IPR050738">
    <property type="entry name" value="Sulfatase"/>
</dbReference>
<dbReference type="InterPro" id="IPR017850">
    <property type="entry name" value="Alkaline_phosphatase_core_sf"/>
</dbReference>
<organism evidence="9 10">
    <name type="scientific">Candidatus Seongchinamella marina</name>
    <dbReference type="NCBI Taxonomy" id="2518990"/>
    <lineage>
        <taxon>Bacteria</taxon>
        <taxon>Pseudomonadati</taxon>
        <taxon>Pseudomonadota</taxon>
        <taxon>Gammaproteobacteria</taxon>
        <taxon>Cellvibrionales</taxon>
        <taxon>Halieaceae</taxon>
        <taxon>Seongchinamella</taxon>
    </lineage>
</organism>
<comment type="cofactor">
    <cofactor evidence="1">
        <name>Ca(2+)</name>
        <dbReference type="ChEBI" id="CHEBI:29108"/>
    </cofactor>
</comment>
<accession>A0ABT3SYX4</accession>
<dbReference type="PANTHER" id="PTHR42693:SF42">
    <property type="entry name" value="ARYLSULFATASE G"/>
    <property type="match status" value="1"/>
</dbReference>
<feature type="chain" id="PRO_5045092612" evidence="7">
    <location>
        <begin position="30"/>
        <end position="470"/>
    </location>
</feature>
<keyword evidence="5" id="KW-0378">Hydrolase</keyword>